<dbReference type="GO" id="GO:0006271">
    <property type="term" value="P:DNA strand elongation involved in DNA replication"/>
    <property type="evidence" value="ECO:0007669"/>
    <property type="project" value="TreeGrafter"/>
</dbReference>
<evidence type="ECO:0000313" key="7">
    <source>
        <dbReference type="Proteomes" id="UP000218231"/>
    </source>
</evidence>
<feature type="compositionally biased region" description="Low complexity" evidence="5">
    <location>
        <begin position="437"/>
        <end position="447"/>
    </location>
</feature>
<evidence type="ECO:0000256" key="5">
    <source>
        <dbReference type="SAM" id="MobiDB-lite"/>
    </source>
</evidence>
<dbReference type="GO" id="GO:0043625">
    <property type="term" value="C:delta DNA polymerase complex"/>
    <property type="evidence" value="ECO:0007669"/>
    <property type="project" value="InterPro"/>
</dbReference>
<comment type="caution">
    <text evidence="6">The sequence shown here is derived from an EMBL/GenBank/DDBJ whole genome shotgun (WGS) entry which is preliminary data.</text>
</comment>
<dbReference type="GO" id="GO:0006297">
    <property type="term" value="P:nucleotide-excision repair, DNA gap filling"/>
    <property type="evidence" value="ECO:0007669"/>
    <property type="project" value="TreeGrafter"/>
</dbReference>
<dbReference type="GO" id="GO:0003887">
    <property type="term" value="F:DNA-directed DNA polymerase activity"/>
    <property type="evidence" value="ECO:0007669"/>
    <property type="project" value="TreeGrafter"/>
</dbReference>
<dbReference type="GO" id="GO:1904161">
    <property type="term" value="P:DNA synthesis involved in UV-damage excision repair"/>
    <property type="evidence" value="ECO:0007669"/>
    <property type="project" value="TreeGrafter"/>
</dbReference>
<evidence type="ECO:0000313" key="6">
    <source>
        <dbReference type="EMBL" id="PAV70603.1"/>
    </source>
</evidence>
<name>A0A2A2K9R1_9BILA</name>
<dbReference type="EMBL" id="LIAE01009236">
    <property type="protein sequence ID" value="PAV70603.1"/>
    <property type="molecule type" value="Genomic_DNA"/>
</dbReference>
<keyword evidence="3" id="KW-0235">DNA replication</keyword>
<evidence type="ECO:0000256" key="1">
    <source>
        <dbReference type="ARBA" id="ARBA00004123"/>
    </source>
</evidence>
<evidence type="ECO:0000256" key="4">
    <source>
        <dbReference type="ARBA" id="ARBA00023242"/>
    </source>
</evidence>
<feature type="compositionally biased region" description="Basic and acidic residues" evidence="5">
    <location>
        <begin position="231"/>
        <end position="245"/>
    </location>
</feature>
<dbReference type="AlphaFoldDB" id="A0A2A2K9R1"/>
<keyword evidence="4" id="KW-0539">Nucleus</keyword>
<keyword evidence="7" id="KW-1185">Reference proteome</keyword>
<feature type="compositionally biased region" description="Basic and acidic residues" evidence="5">
    <location>
        <begin position="279"/>
        <end position="289"/>
    </location>
</feature>
<dbReference type="OrthoDB" id="514823at2759"/>
<dbReference type="Proteomes" id="UP000218231">
    <property type="component" value="Unassembled WGS sequence"/>
</dbReference>
<feature type="compositionally biased region" description="Polar residues" evidence="5">
    <location>
        <begin position="175"/>
        <end position="189"/>
    </location>
</feature>
<reference evidence="6 7" key="1">
    <citation type="journal article" date="2017" name="Curr. Biol.">
        <title>Genome architecture and evolution of a unichromosomal asexual nematode.</title>
        <authorList>
            <person name="Fradin H."/>
            <person name="Zegar C."/>
            <person name="Gutwein M."/>
            <person name="Lucas J."/>
            <person name="Kovtun M."/>
            <person name="Corcoran D."/>
            <person name="Baugh L.R."/>
            <person name="Kiontke K."/>
            <person name="Gunsalus K."/>
            <person name="Fitch D.H."/>
            <person name="Piano F."/>
        </authorList>
    </citation>
    <scope>NUCLEOTIDE SEQUENCE [LARGE SCALE GENOMIC DNA]</scope>
    <source>
        <strain evidence="6">PF1309</strain>
    </source>
</reference>
<feature type="region of interest" description="Disordered" evidence="5">
    <location>
        <begin position="411"/>
        <end position="466"/>
    </location>
</feature>
<sequence length="466" mass="52669">MFRMGLEDVDDEQMQELESLLREEKLVVTAITLARRLDVPIPKAVRLMDKLWKEREKVPGLSAIYLVTGAKKHPTLYETEMDCSVLSKWDELDQTKQQFNYIKTETLYSLQCIPIETLHNVFEPEIDAVFSHYETDPKRAGIRCEETVRLRKERESLSARRGTKPVVIQRDSSAELPSSSQAPSTNQPKPKSLPKQPDLVKLFAKAASKEKTPKTSPKKLPASPFSPTKSPKKEVEELPKVKQEVEEMQVDEDSPLKNNRRRNKRILIDDEDDWNGEPPSKEEKEESPAKKRGGKVKKSLETKENHKEEGSKRNASAKRKTIPVDEDLFDAEDEGNGLSTEEAEDVKPAKKQKQSKTKSTPSPATRTSPRKRKLFPTASENASPATKTISVTEEYVDEDGFTVTRQVKKVVELTEDEKKAEEESRTAKKSTNDETESISSRSTASSKASKKVPAGQARISSFFNKK</sequence>
<evidence type="ECO:0000256" key="2">
    <source>
        <dbReference type="ARBA" id="ARBA00017589"/>
    </source>
</evidence>
<organism evidence="6 7">
    <name type="scientific">Diploscapter pachys</name>
    <dbReference type="NCBI Taxonomy" id="2018661"/>
    <lineage>
        <taxon>Eukaryota</taxon>
        <taxon>Metazoa</taxon>
        <taxon>Ecdysozoa</taxon>
        <taxon>Nematoda</taxon>
        <taxon>Chromadorea</taxon>
        <taxon>Rhabditida</taxon>
        <taxon>Rhabditina</taxon>
        <taxon>Rhabditomorpha</taxon>
        <taxon>Rhabditoidea</taxon>
        <taxon>Rhabditidae</taxon>
        <taxon>Diploscapter</taxon>
    </lineage>
</organism>
<dbReference type="Gene3D" id="3.90.1030.20">
    <property type="entry name" value="DNA polymerase delta, p66 (Cdc27) subunit, wHTH domain"/>
    <property type="match status" value="1"/>
</dbReference>
<gene>
    <name evidence="6" type="ORF">WR25_02026</name>
</gene>
<dbReference type="InterPro" id="IPR019038">
    <property type="entry name" value="POLD3"/>
</dbReference>
<feature type="region of interest" description="Disordered" evidence="5">
    <location>
        <begin position="152"/>
        <end position="391"/>
    </location>
</feature>
<feature type="compositionally biased region" description="Low complexity" evidence="5">
    <location>
        <begin position="357"/>
        <end position="367"/>
    </location>
</feature>
<comment type="subcellular location">
    <subcellularLocation>
        <location evidence="1">Nucleus</location>
    </subcellularLocation>
</comment>
<feature type="compositionally biased region" description="Basic and acidic residues" evidence="5">
    <location>
        <begin position="298"/>
        <end position="312"/>
    </location>
</feature>
<feature type="compositionally biased region" description="Low complexity" evidence="5">
    <location>
        <begin position="214"/>
        <end position="223"/>
    </location>
</feature>
<dbReference type="Pfam" id="PF09507">
    <property type="entry name" value="CDC27"/>
    <property type="match status" value="1"/>
</dbReference>
<dbReference type="STRING" id="2018661.A0A2A2K9R1"/>
<accession>A0A2A2K9R1</accession>
<protein>
    <recommendedName>
        <fullName evidence="2">DNA polymerase delta subunit 3</fullName>
    </recommendedName>
</protein>
<evidence type="ECO:0000256" key="3">
    <source>
        <dbReference type="ARBA" id="ARBA00022705"/>
    </source>
</evidence>
<proteinExistence type="predicted"/>
<feature type="compositionally biased region" description="Basic and acidic residues" evidence="5">
    <location>
        <begin position="411"/>
        <end position="432"/>
    </location>
</feature>
<feature type="compositionally biased region" description="Polar residues" evidence="5">
    <location>
        <begin position="378"/>
        <end position="391"/>
    </location>
</feature>
<dbReference type="InterPro" id="IPR041913">
    <property type="entry name" value="POLD3_sf"/>
</dbReference>
<dbReference type="PANTHER" id="PTHR17598:SF13">
    <property type="entry name" value="DNA POLYMERASE DELTA SUBUNIT 3"/>
    <property type="match status" value="1"/>
</dbReference>
<dbReference type="PANTHER" id="PTHR17598">
    <property type="entry name" value="DNA POLYMERASE DELTA SUBUNIT 3"/>
    <property type="match status" value="1"/>
</dbReference>
<feature type="compositionally biased region" description="Acidic residues" evidence="5">
    <location>
        <begin position="324"/>
        <end position="335"/>
    </location>
</feature>